<evidence type="ECO:0000256" key="1">
    <source>
        <dbReference type="ARBA" id="ARBA00004196"/>
    </source>
</evidence>
<dbReference type="InterPro" id="IPR006311">
    <property type="entry name" value="TAT_signal"/>
</dbReference>
<feature type="domain" description="Heparinase II/III-like C-terminal" evidence="2">
    <location>
        <begin position="601"/>
        <end position="729"/>
    </location>
</feature>
<dbReference type="PROSITE" id="PS51318">
    <property type="entry name" value="TAT"/>
    <property type="match status" value="1"/>
</dbReference>
<keyword evidence="4" id="KW-1185">Reference proteome</keyword>
<dbReference type="InterPro" id="IPR012480">
    <property type="entry name" value="Hepar_II_III_C"/>
</dbReference>
<organism evidence="3 4">
    <name type="scientific">Thermasporomyces composti</name>
    <dbReference type="NCBI Taxonomy" id="696763"/>
    <lineage>
        <taxon>Bacteria</taxon>
        <taxon>Bacillati</taxon>
        <taxon>Actinomycetota</taxon>
        <taxon>Actinomycetes</taxon>
        <taxon>Propionibacteriales</taxon>
        <taxon>Nocardioidaceae</taxon>
        <taxon>Thermasporomyces</taxon>
    </lineage>
</organism>
<dbReference type="AlphaFoldDB" id="A0A3D9VIM3"/>
<dbReference type="Gene3D" id="2.70.98.70">
    <property type="match status" value="1"/>
</dbReference>
<name>A0A3D9VIM3_THECX</name>
<dbReference type="OrthoDB" id="227957at2"/>
<dbReference type="RefSeq" id="WP_115850670.1">
    <property type="nucleotide sequence ID" value="NZ_QTUC01000001.1"/>
</dbReference>
<dbReference type="Proteomes" id="UP000256485">
    <property type="component" value="Unassembled WGS sequence"/>
</dbReference>
<reference evidence="3 4" key="1">
    <citation type="submission" date="2018-08" db="EMBL/GenBank/DDBJ databases">
        <title>Sequencing the genomes of 1000 actinobacteria strains.</title>
        <authorList>
            <person name="Klenk H.-P."/>
        </authorList>
    </citation>
    <scope>NUCLEOTIDE SEQUENCE [LARGE SCALE GENOMIC DNA]</scope>
    <source>
        <strain evidence="3 4">DSM 22891</strain>
    </source>
</reference>
<dbReference type="GO" id="GO:0016829">
    <property type="term" value="F:lyase activity"/>
    <property type="evidence" value="ECO:0007669"/>
    <property type="project" value="InterPro"/>
</dbReference>
<dbReference type="SUPFAM" id="SSF48230">
    <property type="entry name" value="Chondroitin AC/alginate lyase"/>
    <property type="match status" value="1"/>
</dbReference>
<dbReference type="GO" id="GO:0030313">
    <property type="term" value="C:cell envelope"/>
    <property type="evidence" value="ECO:0007669"/>
    <property type="project" value="UniProtKB-SubCell"/>
</dbReference>
<evidence type="ECO:0000313" key="4">
    <source>
        <dbReference type="Proteomes" id="UP000256485"/>
    </source>
</evidence>
<proteinExistence type="predicted"/>
<dbReference type="Pfam" id="PF07940">
    <property type="entry name" value="Hepar_II_III_C"/>
    <property type="match status" value="1"/>
</dbReference>
<evidence type="ECO:0000259" key="2">
    <source>
        <dbReference type="Pfam" id="PF07940"/>
    </source>
</evidence>
<protein>
    <submittedName>
        <fullName evidence="3">Heparinase II/III-like protein</fullName>
    </submittedName>
</protein>
<dbReference type="Gene3D" id="1.50.10.100">
    <property type="entry name" value="Chondroitin AC/alginate lyase"/>
    <property type="match status" value="1"/>
</dbReference>
<accession>A0A3D9VIM3</accession>
<dbReference type="InterPro" id="IPR008929">
    <property type="entry name" value="Chondroitin_lyas"/>
</dbReference>
<gene>
    <name evidence="3" type="ORF">DFJ64_2600</name>
</gene>
<comment type="subcellular location">
    <subcellularLocation>
        <location evidence="1">Cell envelope</location>
    </subcellularLocation>
</comment>
<sequence length="1067" mass="117244">MAHHTESDSPAFRRRTLLTGSMTMAGLVGLGLLPPRQGRGWLGAVSANATPQVLEPTKSKPTFYTSQRVAAIRANVATYPWARALRDEAVAAAEELLSHGDDWIWNLVTTQALPRANYVNEQLGSPISGRDIYEFGTYPWRADPLRMPWKIVDPAVDPASGLPTTFPTNDFAAYYRSGLDQHGNFDPDLADRSLLVNELYPELGPTWGVDDGYGWVDEEGNRWTFVAYYNHWCQWLNELGGHGLVGRGVKAFRDAFLYTGDLRYAHAGLILLDRIADVYPTLHLDPFPAEWNRNGHGGTGKGKAVGSIWESWMAKDYCLAYDAFFPAIARRDEAEVVDFLRTKAEQYDLAAKDSVEAIRVNIENGILRTIYPAVQAAEIRGNFGMHQSALAMAAVVLGKSAETAEWKEFLFKTGDLVRDPEWRVTGGNVASALIDDVDHDGCGTEGSLAYNRIWMLQIRDVADVLVVDEDDNLYQHPKVEKLFECMYPFTMLNAYVPSIGDTGRTGAPDLFLNARDYVRAFEQYPTREFAQMACLLNGGTADGLYGDVSSLDVAGTVRRIQEIVDRDGPLNLPSVNLTGFGFAALRAGTGTGRRELWVYYGRNYNHGHADTLNLGMYAGGVDLLPDLGYPEFLGNNARRLEWNSNTIAHNTVVVDAQTQEQQDIGRALGFAVGERAQYLSVAAPKVYSQTSLYQRSCVLVDVDPDRCYAVDVFRVAGGRDHHYSFHAAEGPVTVHGLALTPQPTGTYAGPDVYPPDDFAPARPRASGFDWLFDVERDTEPTVPFSVDWSIQDTWNVHEVDPDLHLRLTMLSPVDDVALADGIPPRNKEGNPESLRYLIAHRHGVDLTSQFVSVIEPYIGTSTIADARTVDVEVLDGGALASHEAVAVRVELTDGRVDYVVCTVRPDLTLLVDGTYVTSGELCVWSLRNRRPEYGLLYNGTRLSAVPGIRSGPAAVTGTVTAFTTELSNDNSITLALDEPVPADVTLVGSSIYVENDGTTNAVYRITDAFLGDQGALTVGIGNVSPIRGHVAPENPDLGFQYDLAVGAAARIPLTREWRGRGRDRNPR</sequence>
<evidence type="ECO:0000313" key="3">
    <source>
        <dbReference type="EMBL" id="REF37161.1"/>
    </source>
</evidence>
<dbReference type="EMBL" id="QTUC01000001">
    <property type="protein sequence ID" value="REF37161.1"/>
    <property type="molecule type" value="Genomic_DNA"/>
</dbReference>
<comment type="caution">
    <text evidence="3">The sequence shown here is derived from an EMBL/GenBank/DDBJ whole genome shotgun (WGS) entry which is preliminary data.</text>
</comment>